<dbReference type="Pfam" id="PF00072">
    <property type="entry name" value="Response_reg"/>
    <property type="match status" value="1"/>
</dbReference>
<accession>A0A062V9Y4</accession>
<dbReference type="Gene3D" id="3.40.50.2300">
    <property type="match status" value="1"/>
</dbReference>
<dbReference type="InterPro" id="IPR011006">
    <property type="entry name" value="CheY-like_superfamily"/>
</dbReference>
<evidence type="ECO:0000256" key="1">
    <source>
        <dbReference type="ARBA" id="ARBA00022553"/>
    </source>
</evidence>
<dbReference type="PANTHER" id="PTHR44591">
    <property type="entry name" value="STRESS RESPONSE REGULATOR PROTEIN 1"/>
    <property type="match status" value="1"/>
</dbReference>
<dbReference type="Pfam" id="PF01022">
    <property type="entry name" value="HTH_5"/>
    <property type="match status" value="1"/>
</dbReference>
<dbReference type="InterPro" id="IPR001845">
    <property type="entry name" value="HTH_ArsR_DNA-bd_dom"/>
</dbReference>
<dbReference type="FunFam" id="3.40.50.2300:FF:000018">
    <property type="entry name" value="DNA-binding transcriptional regulator NtrC"/>
    <property type="match status" value="1"/>
</dbReference>
<dbReference type="InterPro" id="IPR011991">
    <property type="entry name" value="ArsR-like_HTH"/>
</dbReference>
<proteinExistence type="predicted"/>
<keyword evidence="8" id="KW-1185">Reference proteome</keyword>
<evidence type="ECO:0000313" key="7">
    <source>
        <dbReference type="EMBL" id="KCZ73333.1"/>
    </source>
</evidence>
<dbReference type="Gene3D" id="1.10.10.10">
    <property type="entry name" value="Winged helix-like DNA-binding domain superfamily/Winged helix DNA-binding domain"/>
    <property type="match status" value="1"/>
</dbReference>
<evidence type="ECO:0000259" key="6">
    <source>
        <dbReference type="PROSITE" id="PS50110"/>
    </source>
</evidence>
<dbReference type="GO" id="GO:0003700">
    <property type="term" value="F:DNA-binding transcription factor activity"/>
    <property type="evidence" value="ECO:0007669"/>
    <property type="project" value="InterPro"/>
</dbReference>
<evidence type="ECO:0000256" key="2">
    <source>
        <dbReference type="ARBA" id="ARBA00023012"/>
    </source>
</evidence>
<dbReference type="CDD" id="cd00090">
    <property type="entry name" value="HTH_ARSR"/>
    <property type="match status" value="1"/>
</dbReference>
<comment type="caution">
    <text evidence="7">The sequence shown here is derived from an EMBL/GenBank/DDBJ whole genome shotgun (WGS) entry which is preliminary data.</text>
</comment>
<gene>
    <name evidence="7" type="ORF">ANME2D_00399</name>
</gene>
<dbReference type="GO" id="GO:0000160">
    <property type="term" value="P:phosphorelay signal transduction system"/>
    <property type="evidence" value="ECO:0007669"/>
    <property type="project" value="UniProtKB-KW"/>
</dbReference>
<dbReference type="SUPFAM" id="SSF52172">
    <property type="entry name" value="CheY-like"/>
    <property type="match status" value="1"/>
</dbReference>
<dbReference type="PANTHER" id="PTHR44591:SF14">
    <property type="entry name" value="PROTEIN PILG"/>
    <property type="match status" value="1"/>
</dbReference>
<evidence type="ECO:0000256" key="4">
    <source>
        <dbReference type="ARBA" id="ARBA00023163"/>
    </source>
</evidence>
<feature type="domain" description="Response regulatory" evidence="6">
    <location>
        <begin position="3"/>
        <end position="117"/>
    </location>
</feature>
<dbReference type="SMART" id="SM00418">
    <property type="entry name" value="HTH_ARSR"/>
    <property type="match status" value="1"/>
</dbReference>
<name>A0A062V9Y4_9EURY</name>
<dbReference type="InterPro" id="IPR001789">
    <property type="entry name" value="Sig_transdc_resp-reg_receiver"/>
</dbReference>
<dbReference type="EMBL" id="JMIY01000001">
    <property type="protein sequence ID" value="KCZ73333.1"/>
    <property type="molecule type" value="Genomic_DNA"/>
</dbReference>
<dbReference type="Proteomes" id="UP000027153">
    <property type="component" value="Unassembled WGS sequence"/>
</dbReference>
<dbReference type="InterPro" id="IPR036388">
    <property type="entry name" value="WH-like_DNA-bd_sf"/>
</dbReference>
<evidence type="ECO:0000256" key="5">
    <source>
        <dbReference type="PROSITE-ProRule" id="PRU00169"/>
    </source>
</evidence>
<organism evidence="7 8">
    <name type="scientific">Candidatus Methanoperedens nitratireducens</name>
    <dbReference type="NCBI Taxonomy" id="1392998"/>
    <lineage>
        <taxon>Archaea</taxon>
        <taxon>Methanobacteriati</taxon>
        <taxon>Methanobacteriota</taxon>
        <taxon>Stenosarchaea group</taxon>
        <taxon>Methanomicrobia</taxon>
        <taxon>Methanosarcinales</taxon>
        <taxon>ANME-2 cluster</taxon>
        <taxon>Candidatus Methanoperedentaceae</taxon>
        <taxon>Candidatus Methanoperedens</taxon>
    </lineage>
</organism>
<keyword evidence="1 5" id="KW-0597">Phosphoprotein</keyword>
<dbReference type="InterPro" id="IPR036390">
    <property type="entry name" value="WH_DNA-bd_sf"/>
</dbReference>
<dbReference type="SMART" id="SM00448">
    <property type="entry name" value="REC"/>
    <property type="match status" value="1"/>
</dbReference>
<evidence type="ECO:0000313" key="8">
    <source>
        <dbReference type="Proteomes" id="UP000027153"/>
    </source>
</evidence>
<dbReference type="SUPFAM" id="SSF46785">
    <property type="entry name" value="Winged helix' DNA-binding domain"/>
    <property type="match status" value="1"/>
</dbReference>
<feature type="modified residue" description="4-aspartylphosphate" evidence="5">
    <location>
        <position position="52"/>
    </location>
</feature>
<evidence type="ECO:0000256" key="3">
    <source>
        <dbReference type="ARBA" id="ARBA00023015"/>
    </source>
</evidence>
<sequence>MVNILIVDDDPRICRNLSEILIDEGYSVETATSREVALKLLKNKRFDMAIVDLIMPDMNGMELLYELRKSDPNTQVIMITAFGTIENAVAAMKMGAADYITKPFKTNEIQTAVKRTLEEIKFNITDIAKSVESEKLLSALNSSIRRGILLYLSKGKFTLSEILRAVEMDDLSKLSFHIQKLKSCELVEQDESKKYFLTGGGKKALNILLQMESQL</sequence>
<keyword evidence="3" id="KW-0805">Transcription regulation</keyword>
<dbReference type="PROSITE" id="PS50110">
    <property type="entry name" value="RESPONSE_REGULATORY"/>
    <property type="match status" value="1"/>
</dbReference>
<dbReference type="InterPro" id="IPR050595">
    <property type="entry name" value="Bact_response_regulator"/>
</dbReference>
<dbReference type="OrthoDB" id="8127at2157"/>
<keyword evidence="4" id="KW-0804">Transcription</keyword>
<reference evidence="7 8" key="1">
    <citation type="journal article" date="2013" name="Nature">
        <title>Anaerobic oxidation of methane coupled to nitrate reduction in a novel archaeal lineage.</title>
        <authorList>
            <person name="Haroon M.F."/>
            <person name="Hu S."/>
            <person name="Shi Y."/>
            <person name="Imelfort M."/>
            <person name="Keller J."/>
            <person name="Hugenholtz P."/>
            <person name="Yuan Z."/>
            <person name="Tyson G.W."/>
        </authorList>
    </citation>
    <scope>NUCLEOTIDE SEQUENCE [LARGE SCALE GENOMIC DNA]</scope>
    <source>
        <strain evidence="7 8">ANME-2d</strain>
    </source>
</reference>
<protein>
    <submittedName>
        <fullName evidence="7">Response regulator</fullName>
    </submittedName>
</protein>
<dbReference type="AlphaFoldDB" id="A0A062V9Y4"/>
<dbReference type="RefSeq" id="WP_157833899.1">
    <property type="nucleotide sequence ID" value="NZ_JMIY01000001.1"/>
</dbReference>
<keyword evidence="2" id="KW-0902">Two-component regulatory system</keyword>